<evidence type="ECO:0000313" key="4">
    <source>
        <dbReference type="Proteomes" id="UP000005237"/>
    </source>
</evidence>
<accession>A0A8R1DSU0</accession>
<feature type="domain" description="Rad21/Rec8-like protein C-terminal eukaryotic" evidence="2">
    <location>
        <begin position="557"/>
        <end position="597"/>
    </location>
</feature>
<feature type="compositionally biased region" description="Basic and acidic residues" evidence="1">
    <location>
        <begin position="503"/>
        <end position="513"/>
    </location>
</feature>
<dbReference type="EnsemblMetazoa" id="CJA11326.1">
    <property type="protein sequence ID" value="CJA11326.1"/>
    <property type="gene ID" value="WBGene00130530"/>
</dbReference>
<protein>
    <submittedName>
        <fullName evidence="3">Rad21_Rec8 domain-containing protein</fullName>
    </submittedName>
</protein>
<keyword evidence="4" id="KW-1185">Reference proteome</keyword>
<proteinExistence type="predicted"/>
<name>A0A8R1DSU0_CAEJA</name>
<evidence type="ECO:0000256" key="1">
    <source>
        <dbReference type="SAM" id="MobiDB-lite"/>
    </source>
</evidence>
<dbReference type="AlphaFoldDB" id="A0A8R1DSU0"/>
<feature type="region of interest" description="Disordered" evidence="1">
    <location>
        <begin position="417"/>
        <end position="443"/>
    </location>
</feature>
<feature type="region of interest" description="Disordered" evidence="1">
    <location>
        <begin position="481"/>
        <end position="518"/>
    </location>
</feature>
<reference evidence="4" key="1">
    <citation type="submission" date="2010-08" db="EMBL/GenBank/DDBJ databases">
        <authorList>
            <consortium name="Caenorhabditis japonica Sequencing Consortium"/>
            <person name="Wilson R.K."/>
        </authorList>
    </citation>
    <scope>NUCLEOTIDE SEQUENCE [LARGE SCALE GENOMIC DNA]</scope>
    <source>
        <strain evidence="4">DF5081</strain>
    </source>
</reference>
<sequence length="615" mass="70563">MVLSINIPLKASDEAIVKFLLGLVFSQKKQNAVGSRRECLNHDVQAASKLISWILQNDKKNLKSYVVVCNLVYGNAIVLGAQVSRLLLDAIRAKDTVAYSTFQALEKERKRKTIEMMEQMAVEYNTPKKMMKSKRGEEIKLSMPTPSPISQALKQNITMPDTFAMIRDEELFQDDDLAPITQQQLDQVGWMYGNLNESNHSDIPMFDKTFIDRLSSEPIIEDLNETIQFQRPSDEFIGDQQLTPRKDRFPAQSPVQDDFFLPAPTLKDILVYAHIPLAEGDQRKSMEDEMEEVRSRAINSDQADSQEILEVPRILSERMELDNDDDIIVPQKTPRSLVRRAREIEDKDGNNNAKVPLREMDRLMKDFSSLIYPSAKSLIVKKPTQMGLRDLMLTVPFCLRKHADKELWNLLVPTHSGSHHDMEAHEEEEEEEPGLKRKRHRAPSVELEPIDLSNMKIVMTPLKERQEEIEPLKLDELELELPRQQPQEDLNFTPPRPVSTSRLQEETSPRRENYSPINERAPAPERINADEKSIESLREDIMNGCHADSPFTFKLDSLILPDITRREAARIFYASLELLKEHKIVAVQKAPFAVIELGLNHCDSDDIENISLNNE</sequence>
<dbReference type="Pfam" id="PF04824">
    <property type="entry name" value="Rad21_Rec8"/>
    <property type="match status" value="1"/>
</dbReference>
<dbReference type="InterPro" id="IPR006909">
    <property type="entry name" value="Rad21/Rec8_C_eu"/>
</dbReference>
<dbReference type="Proteomes" id="UP000005237">
    <property type="component" value="Unassembled WGS sequence"/>
</dbReference>
<evidence type="ECO:0000313" key="3">
    <source>
        <dbReference type="EnsemblMetazoa" id="CJA11326.1"/>
    </source>
</evidence>
<evidence type="ECO:0000259" key="2">
    <source>
        <dbReference type="Pfam" id="PF04824"/>
    </source>
</evidence>
<organism evidence="3 4">
    <name type="scientific">Caenorhabditis japonica</name>
    <dbReference type="NCBI Taxonomy" id="281687"/>
    <lineage>
        <taxon>Eukaryota</taxon>
        <taxon>Metazoa</taxon>
        <taxon>Ecdysozoa</taxon>
        <taxon>Nematoda</taxon>
        <taxon>Chromadorea</taxon>
        <taxon>Rhabditida</taxon>
        <taxon>Rhabditina</taxon>
        <taxon>Rhabditomorpha</taxon>
        <taxon>Rhabditoidea</taxon>
        <taxon>Rhabditidae</taxon>
        <taxon>Peloderinae</taxon>
        <taxon>Caenorhabditis</taxon>
    </lineage>
</organism>
<reference evidence="3" key="2">
    <citation type="submission" date="2022-06" db="UniProtKB">
        <authorList>
            <consortium name="EnsemblMetazoa"/>
        </authorList>
    </citation>
    <scope>IDENTIFICATION</scope>
    <source>
        <strain evidence="3">DF5081</strain>
    </source>
</reference>